<evidence type="ECO:0000256" key="1">
    <source>
        <dbReference type="SAM" id="MobiDB-lite"/>
    </source>
</evidence>
<sequence>MSVCRDLLACRGSFSHSLDVLRRVPVTPRCLRCSDSPVARRLDLSLASASDSVALSSSSRKRRRTFSSPVPLLCRGSRGEKAHSSVSKGTSSAFSLSSPAPLNSLWTCRSWVCASSVSFSRHSGASRQSHSNSRSAASKQTPDSAECDASAPGTENPERGQERPKAESPSAPVSSWTAKDKLEGKYKLEGTGRFSSLLALGLAGFGLGWAAESKWEDAQSGYIPDSVMRVRCLQIPDQKNPETNSEETAKDAFEKWTAFAARQKGFLSSRLYIQPDARNSTEGDLGEKFGDTKFLVLDTWLTATHQTAAAEAAAETHQREQGKERPGALPEGVSALGSGGEQKEASEAERARLQEQEPGAPLWNKNSGQVYVFDSLKNAPLWRVFATQAQPPGTA</sequence>
<reference evidence="2" key="1">
    <citation type="journal article" date="2015" name="PLoS ONE">
        <title>Comprehensive Evaluation of Toxoplasma gondii VEG and Neospora caninum LIV Genomes with Tachyzoite Stage Transcriptome and Proteome Defines Novel Transcript Features.</title>
        <authorList>
            <person name="Ramaprasad A."/>
            <person name="Mourier T."/>
            <person name="Naeem R."/>
            <person name="Malas T.B."/>
            <person name="Moussa E."/>
            <person name="Panigrahi A."/>
            <person name="Vermont S.J."/>
            <person name="Otto T.D."/>
            <person name="Wastling J."/>
            <person name="Pain A."/>
        </authorList>
    </citation>
    <scope>NUCLEOTIDE SEQUENCE</scope>
    <source>
        <strain evidence="2">Liverpool</strain>
    </source>
</reference>
<feature type="compositionally biased region" description="Basic and acidic residues" evidence="1">
    <location>
        <begin position="156"/>
        <end position="166"/>
    </location>
</feature>
<gene>
    <name evidence="2" type="ORF">BN1204_010235</name>
</gene>
<evidence type="ECO:0000313" key="2">
    <source>
        <dbReference type="EMBL" id="CEL65165.1"/>
    </source>
</evidence>
<feature type="region of interest" description="Disordered" evidence="1">
    <location>
        <begin position="123"/>
        <end position="176"/>
    </location>
</feature>
<proteinExistence type="predicted"/>
<accession>A0A0F7U959</accession>
<feature type="compositionally biased region" description="Basic and acidic residues" evidence="1">
    <location>
        <begin position="341"/>
        <end position="355"/>
    </location>
</feature>
<organism evidence="2">
    <name type="scientific">Neospora caninum (strain Liverpool)</name>
    <dbReference type="NCBI Taxonomy" id="572307"/>
    <lineage>
        <taxon>Eukaryota</taxon>
        <taxon>Sar</taxon>
        <taxon>Alveolata</taxon>
        <taxon>Apicomplexa</taxon>
        <taxon>Conoidasida</taxon>
        <taxon>Coccidia</taxon>
        <taxon>Eucoccidiorida</taxon>
        <taxon>Eimeriorina</taxon>
        <taxon>Sarcocystidae</taxon>
        <taxon>Neospora</taxon>
    </lineage>
</organism>
<feature type="region of interest" description="Disordered" evidence="1">
    <location>
        <begin position="311"/>
        <end position="366"/>
    </location>
</feature>
<protein>
    <submittedName>
        <fullName evidence="2">Uncharacterized protein</fullName>
    </submittedName>
</protein>
<feature type="region of interest" description="Disordered" evidence="1">
    <location>
        <begin position="66"/>
        <end position="98"/>
    </location>
</feature>
<dbReference type="EMBL" id="LN714478">
    <property type="protein sequence ID" value="CEL65165.1"/>
    <property type="molecule type" value="Genomic_DNA"/>
</dbReference>
<dbReference type="AlphaFoldDB" id="A0A0F7U959"/>
<feature type="compositionally biased region" description="Polar residues" evidence="1">
    <location>
        <begin position="123"/>
        <end position="143"/>
    </location>
</feature>
<name>A0A0F7U959_NEOCL</name>
<feature type="compositionally biased region" description="Basic and acidic residues" evidence="1">
    <location>
        <begin position="314"/>
        <end position="326"/>
    </location>
</feature>